<proteinExistence type="predicted"/>
<name>A0AAN6E491_9EURO</name>
<dbReference type="AlphaFoldDB" id="A0AAN6E491"/>
<dbReference type="EMBL" id="MU404351">
    <property type="protein sequence ID" value="KAI1616638.1"/>
    <property type="molecule type" value="Genomic_DNA"/>
</dbReference>
<accession>A0AAN6E491</accession>
<dbReference type="Proteomes" id="UP001203852">
    <property type="component" value="Unassembled WGS sequence"/>
</dbReference>
<feature type="region of interest" description="Disordered" evidence="1">
    <location>
        <begin position="55"/>
        <end position="140"/>
    </location>
</feature>
<feature type="compositionally biased region" description="Basic and acidic residues" evidence="1">
    <location>
        <begin position="120"/>
        <end position="132"/>
    </location>
</feature>
<evidence type="ECO:0000313" key="3">
    <source>
        <dbReference type="Proteomes" id="UP001203852"/>
    </source>
</evidence>
<organism evidence="2 3">
    <name type="scientific">Exophiala viscosa</name>
    <dbReference type="NCBI Taxonomy" id="2486360"/>
    <lineage>
        <taxon>Eukaryota</taxon>
        <taxon>Fungi</taxon>
        <taxon>Dikarya</taxon>
        <taxon>Ascomycota</taxon>
        <taxon>Pezizomycotina</taxon>
        <taxon>Eurotiomycetes</taxon>
        <taxon>Chaetothyriomycetidae</taxon>
        <taxon>Chaetothyriales</taxon>
        <taxon>Herpotrichiellaceae</taxon>
        <taxon>Exophiala</taxon>
    </lineage>
</organism>
<comment type="caution">
    <text evidence="2">The sequence shown here is derived from an EMBL/GenBank/DDBJ whole genome shotgun (WGS) entry which is preliminary data.</text>
</comment>
<sequence length="140" mass="14729">MPMIWSADADAKLMAAILATSDIKVNYAAVATLMGPECTAKAVTHRVGAIKAKAKDVGLGGPSASPGQTQATPHKRGRKSAKADANDSGDEDEGEESPTKKIKVTTTKTKRKAPTNPVKAEPEEQKEVKMEPSNEAEEDA</sequence>
<gene>
    <name evidence="2" type="ORF">EDD36DRAFT_141947</name>
</gene>
<evidence type="ECO:0000256" key="1">
    <source>
        <dbReference type="SAM" id="MobiDB-lite"/>
    </source>
</evidence>
<keyword evidence="3" id="KW-1185">Reference proteome</keyword>
<feature type="compositionally biased region" description="Basic residues" evidence="1">
    <location>
        <begin position="100"/>
        <end position="113"/>
    </location>
</feature>
<reference evidence="2" key="1">
    <citation type="journal article" date="2022" name="bioRxiv">
        <title>Deciphering the potential niche of two novel black yeast fungi from a biological soil crust based on their genomes, phenotypes, and melanin regulation.</title>
        <authorList>
            <consortium name="DOE Joint Genome Institute"/>
            <person name="Carr E.C."/>
            <person name="Barton Q."/>
            <person name="Grambo S."/>
            <person name="Sullivan M."/>
            <person name="Renfro C.M."/>
            <person name="Kuo A."/>
            <person name="Pangilinan J."/>
            <person name="Lipzen A."/>
            <person name="Keymanesh K."/>
            <person name="Savage E."/>
            <person name="Barry K."/>
            <person name="Grigoriev I.V."/>
            <person name="Riekhof W.R."/>
            <person name="Harris S.S."/>
        </authorList>
    </citation>
    <scope>NUCLEOTIDE SEQUENCE</scope>
    <source>
        <strain evidence="2">JF 03-4F</strain>
    </source>
</reference>
<evidence type="ECO:0000313" key="2">
    <source>
        <dbReference type="EMBL" id="KAI1616638.1"/>
    </source>
</evidence>
<feature type="compositionally biased region" description="Acidic residues" evidence="1">
    <location>
        <begin position="87"/>
        <end position="96"/>
    </location>
</feature>
<protein>
    <submittedName>
        <fullName evidence="2">Uncharacterized protein</fullName>
    </submittedName>
</protein>